<feature type="compositionally biased region" description="Low complexity" evidence="1">
    <location>
        <begin position="141"/>
        <end position="151"/>
    </location>
</feature>
<feature type="region of interest" description="Disordered" evidence="1">
    <location>
        <begin position="132"/>
        <end position="151"/>
    </location>
</feature>
<evidence type="ECO:0000313" key="4">
    <source>
        <dbReference type="Proteomes" id="UP001139158"/>
    </source>
</evidence>
<protein>
    <submittedName>
        <fullName evidence="3">DUF2087 domain-containing protein</fullName>
    </submittedName>
</protein>
<dbReference type="EMBL" id="JAJFZV010000007">
    <property type="protein sequence ID" value="MCC3297787.1"/>
    <property type="molecule type" value="Genomic_DNA"/>
</dbReference>
<evidence type="ECO:0000313" key="3">
    <source>
        <dbReference type="EMBL" id="MCC3297787.1"/>
    </source>
</evidence>
<keyword evidence="4" id="KW-1185">Reference proteome</keyword>
<comment type="caution">
    <text evidence="3">The sequence shown here is derived from an EMBL/GenBank/DDBJ whole genome shotgun (WGS) entry which is preliminary data.</text>
</comment>
<dbReference type="Pfam" id="PF09860">
    <property type="entry name" value="DUF2087"/>
    <property type="match status" value="1"/>
</dbReference>
<dbReference type="AlphaFoldDB" id="A0A9X1MF39"/>
<proteinExistence type="predicted"/>
<reference evidence="3" key="1">
    <citation type="submission" date="2021-10" db="EMBL/GenBank/DDBJ databases">
        <title>Novel species in genus Arthrobacter.</title>
        <authorList>
            <person name="Liu Y."/>
        </authorList>
    </citation>
    <scope>NUCLEOTIDE SEQUENCE</scope>
    <source>
        <strain evidence="3">Zg-Y453</strain>
    </source>
</reference>
<evidence type="ECO:0000259" key="2">
    <source>
        <dbReference type="Pfam" id="PF09860"/>
    </source>
</evidence>
<accession>A0A9X1MF39</accession>
<sequence length="208" mass="21901">MKDPGTAGSSRWKAAAAALADSRRLDLYGRIITAAGQGEPLSGRDLDRAGTKSLDVLMKAGLVRDGQDGLHPVPEVFSRLLAADRAPRDESPLRHLGPSSSGSLPSKRADRLEVLHYLAGEVFSRYGALGAGAQGPETADAGPGSAAGPPGRARLTEAEVTGRLAAFTTDPAMFRRAMVDEGILRRSPDGSRYWLTRPRPADGIEFAG</sequence>
<feature type="domain" description="DUF2087" evidence="2">
    <location>
        <begin position="153"/>
        <end position="195"/>
    </location>
</feature>
<name>A0A9X1MF39_9MICC</name>
<evidence type="ECO:0000256" key="1">
    <source>
        <dbReference type="SAM" id="MobiDB-lite"/>
    </source>
</evidence>
<dbReference type="Proteomes" id="UP001139158">
    <property type="component" value="Unassembled WGS sequence"/>
</dbReference>
<organism evidence="3 4">
    <name type="scientific">Arthrobacter caoxuetaonis</name>
    <dbReference type="NCBI Taxonomy" id="2886935"/>
    <lineage>
        <taxon>Bacteria</taxon>
        <taxon>Bacillati</taxon>
        <taxon>Actinomycetota</taxon>
        <taxon>Actinomycetes</taxon>
        <taxon>Micrococcales</taxon>
        <taxon>Micrococcaceae</taxon>
        <taxon>Arthrobacter</taxon>
    </lineage>
</organism>
<dbReference type="InterPro" id="IPR018656">
    <property type="entry name" value="DUF2087"/>
</dbReference>
<gene>
    <name evidence="3" type="ORF">LJ757_08230</name>
</gene>
<dbReference type="RefSeq" id="WP_227895663.1">
    <property type="nucleotide sequence ID" value="NZ_CP099466.1"/>
</dbReference>